<dbReference type="PANTHER" id="PTHR33144:SF16">
    <property type="entry name" value="OS02G0129000 PROTEIN"/>
    <property type="match status" value="1"/>
</dbReference>
<accession>A0A7H4LPW0</accession>
<keyword evidence="1" id="KW-0175">Coiled coil</keyword>
<protein>
    <submittedName>
        <fullName evidence="3">Uncharacterized protein</fullName>
    </submittedName>
</protein>
<reference evidence="3 4" key="1">
    <citation type="submission" date="2018-05" db="EMBL/GenBank/DDBJ databases">
        <authorList>
            <person name="Thind KAUR A."/>
        </authorList>
    </citation>
    <scope>NUCLEOTIDE SEQUENCE [LARGE SCALE GENOMIC DNA]</scope>
</reference>
<evidence type="ECO:0000256" key="2">
    <source>
        <dbReference type="SAM" id="MobiDB-lite"/>
    </source>
</evidence>
<evidence type="ECO:0000313" key="3">
    <source>
        <dbReference type="EMBL" id="SPT20649.1"/>
    </source>
</evidence>
<dbReference type="InterPro" id="IPR004252">
    <property type="entry name" value="Probable_transposase_24"/>
</dbReference>
<dbReference type="Pfam" id="PF03004">
    <property type="entry name" value="Transposase_24"/>
    <property type="match status" value="1"/>
</dbReference>
<evidence type="ECO:0000256" key="1">
    <source>
        <dbReference type="SAM" id="Coils"/>
    </source>
</evidence>
<feature type="region of interest" description="Disordered" evidence="2">
    <location>
        <begin position="202"/>
        <end position="225"/>
    </location>
</feature>
<dbReference type="Proteomes" id="UP000280104">
    <property type="component" value="Chromosome II"/>
</dbReference>
<sequence length="400" mass="46290">MSRTRINVVESNDEYMMEEPVEHHNSIEKDVESSDVHERSTNDEEGFTVRDDAYADENEDGKRIMVQCNDIDQPVGKEAKHLGDFLGSVARNGSLCCLSYKDWRLLKTKTNVKAILDQVKMRFLYPPLMEKYILKTIGDRWRQHKSDLKAIYFDEKKSTEANYNNKPKWVTPDQWRSLVNHWTTEKAKEISATNRNNCSLRKSTHTTETKSFARQREEMKDADPEKKYPHRAHLFIHTHKPKTCKNKIINAHVEELKDIMGKNPELADNSDGKIAWKGDALNRVLGDDKPGHVHGLGLVPYPKKLFDVSTSRIFQNTHFTSVEDTPNEDMLAFRVELEKLQQDKKNQDAKIMELQEQMRRMERQPNQEILDPMATIGLEPSVDGHNSNRKRVLAPPVDGL</sequence>
<dbReference type="EMBL" id="LS480641">
    <property type="protein sequence ID" value="SPT20649.1"/>
    <property type="molecule type" value="Genomic_DNA"/>
</dbReference>
<proteinExistence type="predicted"/>
<feature type="coiled-coil region" evidence="1">
    <location>
        <begin position="330"/>
        <end position="364"/>
    </location>
</feature>
<gene>
    <name evidence="3" type="ORF">CAMPLR22A2D_LOCUS5282</name>
</gene>
<feature type="compositionally biased region" description="Basic and acidic residues" evidence="2">
    <location>
        <begin position="20"/>
        <end position="46"/>
    </location>
</feature>
<evidence type="ECO:0000313" key="4">
    <source>
        <dbReference type="Proteomes" id="UP000280104"/>
    </source>
</evidence>
<dbReference type="PANTHER" id="PTHR33144">
    <property type="entry name" value="OS10G0409366 PROTEIN-RELATED"/>
    <property type="match status" value="1"/>
</dbReference>
<feature type="region of interest" description="Disordered" evidence="2">
    <location>
        <begin position="1"/>
        <end position="46"/>
    </location>
</feature>
<organism evidence="3 4">
    <name type="scientific">Triticum aestivum</name>
    <name type="common">Wheat</name>
    <dbReference type="NCBI Taxonomy" id="4565"/>
    <lineage>
        <taxon>Eukaryota</taxon>
        <taxon>Viridiplantae</taxon>
        <taxon>Streptophyta</taxon>
        <taxon>Embryophyta</taxon>
        <taxon>Tracheophyta</taxon>
        <taxon>Spermatophyta</taxon>
        <taxon>Magnoliopsida</taxon>
        <taxon>Liliopsida</taxon>
        <taxon>Poales</taxon>
        <taxon>Poaceae</taxon>
        <taxon>BOP clade</taxon>
        <taxon>Pooideae</taxon>
        <taxon>Triticodae</taxon>
        <taxon>Triticeae</taxon>
        <taxon>Triticinae</taxon>
        <taxon>Triticum</taxon>
    </lineage>
</organism>
<dbReference type="AlphaFoldDB" id="A0A7H4LPW0"/>
<name>A0A7H4LPW0_WHEAT</name>
<feature type="region of interest" description="Disordered" evidence="2">
    <location>
        <begin position="378"/>
        <end position="400"/>
    </location>
</feature>
<feature type="compositionally biased region" description="Basic and acidic residues" evidence="2">
    <location>
        <begin position="214"/>
        <end position="225"/>
    </location>
</feature>